<dbReference type="Proteomes" id="UP000596742">
    <property type="component" value="Unassembled WGS sequence"/>
</dbReference>
<dbReference type="GO" id="GO:0005794">
    <property type="term" value="C:Golgi apparatus"/>
    <property type="evidence" value="ECO:0007669"/>
    <property type="project" value="TreeGrafter"/>
</dbReference>
<reference evidence="2" key="1">
    <citation type="submission" date="2018-11" db="EMBL/GenBank/DDBJ databases">
        <authorList>
            <person name="Alioto T."/>
            <person name="Alioto T."/>
        </authorList>
    </citation>
    <scope>NUCLEOTIDE SEQUENCE</scope>
</reference>
<proteinExistence type="predicted"/>
<dbReference type="OrthoDB" id="1712432at2759"/>
<dbReference type="AlphaFoldDB" id="A0A8B6GXN9"/>
<comment type="caution">
    <text evidence="2">The sequence shown here is derived from an EMBL/GenBank/DDBJ whole genome shotgun (WGS) entry which is preliminary data.</text>
</comment>
<gene>
    <name evidence="2" type="ORF">MGAL_10B030495</name>
</gene>
<evidence type="ECO:0000259" key="1">
    <source>
        <dbReference type="Pfam" id="PF03407"/>
    </source>
</evidence>
<evidence type="ECO:0000313" key="3">
    <source>
        <dbReference type="Proteomes" id="UP000596742"/>
    </source>
</evidence>
<sequence length="147" mass="17305">MVFFHNMIHPGSTAVNGGFVYMFPTRPTFKVLHELHKMMMKLADTIKNWPPEKAVSEGENDQVYLNRLVLNKYGGMEATMMPFSEFPDGKWFTASESQRISWHPYVIHNNWIIGREEKMKRAKQWGHWFIKDNGECDDEQVKKIINL</sequence>
<protein>
    <recommendedName>
        <fullName evidence="1">Nucleotide-diphospho-sugar transferase domain-containing protein</fullName>
    </recommendedName>
</protein>
<keyword evidence="3" id="KW-1185">Reference proteome</keyword>
<dbReference type="PANTHER" id="PTHR47032:SF1">
    <property type="entry name" value="UDP-D-XYLOSE:L-FUCOSE ALPHA-1,3-D-XYLOSYLTRANSFERASE-RELATED"/>
    <property type="match status" value="1"/>
</dbReference>
<feature type="domain" description="Nucleotide-diphospho-sugar transferase" evidence="1">
    <location>
        <begin position="13"/>
        <end position="121"/>
    </location>
</feature>
<organism evidence="2 3">
    <name type="scientific">Mytilus galloprovincialis</name>
    <name type="common">Mediterranean mussel</name>
    <dbReference type="NCBI Taxonomy" id="29158"/>
    <lineage>
        <taxon>Eukaryota</taxon>
        <taxon>Metazoa</taxon>
        <taxon>Spiralia</taxon>
        <taxon>Lophotrochozoa</taxon>
        <taxon>Mollusca</taxon>
        <taxon>Bivalvia</taxon>
        <taxon>Autobranchia</taxon>
        <taxon>Pteriomorphia</taxon>
        <taxon>Mytilida</taxon>
        <taxon>Mytiloidea</taxon>
        <taxon>Mytilidae</taxon>
        <taxon>Mytilinae</taxon>
        <taxon>Mytilus</taxon>
    </lineage>
</organism>
<dbReference type="InterPro" id="IPR005069">
    <property type="entry name" value="Nucl-diP-sugar_transferase"/>
</dbReference>
<evidence type="ECO:0000313" key="2">
    <source>
        <dbReference type="EMBL" id="VDI71103.1"/>
    </source>
</evidence>
<name>A0A8B6GXN9_MYTGA</name>
<dbReference type="GO" id="GO:0016757">
    <property type="term" value="F:glycosyltransferase activity"/>
    <property type="evidence" value="ECO:0007669"/>
    <property type="project" value="TreeGrafter"/>
</dbReference>
<accession>A0A8B6GXN9</accession>
<dbReference type="Pfam" id="PF03407">
    <property type="entry name" value="Nucleotid_trans"/>
    <property type="match status" value="1"/>
</dbReference>
<dbReference type="PANTHER" id="PTHR47032">
    <property type="entry name" value="UDP-D-XYLOSE:L-FUCOSE ALPHA-1,3-D-XYLOSYLTRANSFERASE-RELATED"/>
    <property type="match status" value="1"/>
</dbReference>
<dbReference type="EMBL" id="UYJE01009192">
    <property type="protein sequence ID" value="VDI71103.1"/>
    <property type="molecule type" value="Genomic_DNA"/>
</dbReference>
<dbReference type="InterPro" id="IPR052636">
    <property type="entry name" value="UDP-D-xylose:L-fucose_XylT"/>
</dbReference>